<sequence>MKLRLTGKKVLVTGGSKGIGKGIAKAFIEEGAQVAIVARGEEALKQAKSELPEVQTYSADLTNRSEREAVMDWFHDTLGNIDILINNAGGSSGSTTMETDVEQFQEALELNFLSAVHFSQMAASNMKENGTGAIVNISSIFGRESGGKPTYNSAKSAMISFTKSFADEMIKDGIRVNGVAPGSILHPTGNWQKKLDENPEKINQFVKDQIPAGRFGTVEEVADVVVFLASDRARWVSGATLNVDGGQSNANF</sequence>
<reference evidence="3 4" key="1">
    <citation type="submission" date="2015-08" db="EMBL/GenBank/DDBJ databases">
        <title>The complete genome sequence of Bacillus beveridgei MLTeJB.</title>
        <authorList>
            <person name="Hanson T.E."/>
            <person name="Mesa C."/>
            <person name="Basesman S.M."/>
            <person name="Oremland R.S."/>
        </authorList>
    </citation>
    <scope>NUCLEOTIDE SEQUENCE [LARGE SCALE GENOMIC DNA]</scope>
    <source>
        <strain evidence="3 4">MLTeJB</strain>
    </source>
</reference>
<dbReference type="RefSeq" id="WP_069365606.1">
    <property type="nucleotide sequence ID" value="NZ_CP012502.1"/>
</dbReference>
<dbReference type="Gene3D" id="3.40.50.720">
    <property type="entry name" value="NAD(P)-binding Rossmann-like Domain"/>
    <property type="match status" value="1"/>
</dbReference>
<evidence type="ECO:0000256" key="2">
    <source>
        <dbReference type="ARBA" id="ARBA00023002"/>
    </source>
</evidence>
<dbReference type="EMBL" id="CP012502">
    <property type="protein sequence ID" value="AOM83646.1"/>
    <property type="molecule type" value="Genomic_DNA"/>
</dbReference>
<dbReference type="GO" id="GO:0048038">
    <property type="term" value="F:quinone binding"/>
    <property type="evidence" value="ECO:0007669"/>
    <property type="project" value="TreeGrafter"/>
</dbReference>
<keyword evidence="4" id="KW-1185">Reference proteome</keyword>
<dbReference type="InterPro" id="IPR002347">
    <property type="entry name" value="SDR_fam"/>
</dbReference>
<accession>A0A1D7QXA5</accession>
<dbReference type="GO" id="GO:0006633">
    <property type="term" value="P:fatty acid biosynthetic process"/>
    <property type="evidence" value="ECO:0007669"/>
    <property type="project" value="TreeGrafter"/>
</dbReference>
<dbReference type="GO" id="GO:0004316">
    <property type="term" value="F:3-oxoacyl-[acyl-carrier-protein] reductase (NADPH) activity"/>
    <property type="evidence" value="ECO:0007669"/>
    <property type="project" value="UniProtKB-EC"/>
</dbReference>
<dbReference type="STRING" id="632773.BBEV_2305"/>
<dbReference type="GO" id="GO:0008206">
    <property type="term" value="P:bile acid metabolic process"/>
    <property type="evidence" value="ECO:0007669"/>
    <property type="project" value="UniProtKB-ARBA"/>
</dbReference>
<proteinExistence type="inferred from homology"/>
<dbReference type="InterPro" id="IPR036291">
    <property type="entry name" value="NAD(P)-bd_dom_sf"/>
</dbReference>
<protein>
    <submittedName>
        <fullName evidence="3">3-oxoacyl-[acyl-carrier protein] reductase</fullName>
        <ecNumber evidence="3">1.1.1.100</ecNumber>
    </submittedName>
</protein>
<dbReference type="InterPro" id="IPR020904">
    <property type="entry name" value="Sc_DH/Rdtase_CS"/>
</dbReference>
<dbReference type="PROSITE" id="PS00061">
    <property type="entry name" value="ADH_SHORT"/>
    <property type="match status" value="1"/>
</dbReference>
<keyword evidence="2 3" id="KW-0560">Oxidoreductase</keyword>
<dbReference type="PRINTS" id="PR00081">
    <property type="entry name" value="GDHRDH"/>
</dbReference>
<dbReference type="SUPFAM" id="SSF51735">
    <property type="entry name" value="NAD(P)-binding Rossmann-fold domains"/>
    <property type="match status" value="1"/>
</dbReference>
<dbReference type="AlphaFoldDB" id="A0A1D7QXA5"/>
<name>A0A1D7QXA5_9BACI</name>
<dbReference type="PANTHER" id="PTHR42760">
    <property type="entry name" value="SHORT-CHAIN DEHYDROGENASES/REDUCTASES FAMILY MEMBER"/>
    <property type="match status" value="1"/>
</dbReference>
<dbReference type="Proteomes" id="UP000094463">
    <property type="component" value="Chromosome"/>
</dbReference>
<dbReference type="Pfam" id="PF13561">
    <property type="entry name" value="adh_short_C2"/>
    <property type="match status" value="1"/>
</dbReference>
<evidence type="ECO:0000313" key="3">
    <source>
        <dbReference type="EMBL" id="AOM83646.1"/>
    </source>
</evidence>
<dbReference type="FunFam" id="3.40.50.720:FF:000084">
    <property type="entry name" value="Short-chain dehydrogenase reductase"/>
    <property type="match status" value="1"/>
</dbReference>
<organism evidence="3 4">
    <name type="scientific">Salisediminibacterium beveridgei</name>
    <dbReference type="NCBI Taxonomy" id="632773"/>
    <lineage>
        <taxon>Bacteria</taxon>
        <taxon>Bacillati</taxon>
        <taxon>Bacillota</taxon>
        <taxon>Bacilli</taxon>
        <taxon>Bacillales</taxon>
        <taxon>Bacillaceae</taxon>
        <taxon>Salisediminibacterium</taxon>
    </lineage>
</organism>
<dbReference type="KEGG" id="bbev:BBEV_2305"/>
<evidence type="ECO:0000256" key="1">
    <source>
        <dbReference type="ARBA" id="ARBA00006484"/>
    </source>
</evidence>
<comment type="similarity">
    <text evidence="1">Belongs to the short-chain dehydrogenases/reductases (SDR) family.</text>
</comment>
<dbReference type="PANTHER" id="PTHR42760:SF133">
    <property type="entry name" value="3-OXOACYL-[ACYL-CARRIER-PROTEIN] REDUCTASE"/>
    <property type="match status" value="1"/>
</dbReference>
<dbReference type="NCBIfam" id="NF005559">
    <property type="entry name" value="PRK07231.1"/>
    <property type="match status" value="1"/>
</dbReference>
<dbReference type="PRINTS" id="PR00080">
    <property type="entry name" value="SDRFAMILY"/>
</dbReference>
<evidence type="ECO:0000313" key="4">
    <source>
        <dbReference type="Proteomes" id="UP000094463"/>
    </source>
</evidence>
<gene>
    <name evidence="3" type="primary">fabG-5</name>
    <name evidence="3" type="ORF">BBEV_2305</name>
</gene>
<dbReference type="EC" id="1.1.1.100" evidence="3"/>
<dbReference type="OrthoDB" id="9803333at2"/>
<dbReference type="PATRIC" id="fig|632773.3.peg.2409"/>